<evidence type="ECO:0000313" key="2">
    <source>
        <dbReference type="Proteomes" id="UP000019487"/>
    </source>
</evidence>
<proteinExistence type="predicted"/>
<comment type="caution">
    <text evidence="1">The sequence shown here is derived from an EMBL/GenBank/DDBJ whole genome shotgun (WGS) entry which is preliminary data.</text>
</comment>
<dbReference type="Proteomes" id="UP000019487">
    <property type="component" value="Unassembled WGS sequence"/>
</dbReference>
<sequence length="112" mass="11797">MHPLHQTLPTTTTPTAITATLPTPHDPHDAPAISVPPGISVSAFGATVIRGLFSPLVPVIPVVLVPWISSPNSSFLELFLEQLLFRTNQEVDDAETGVLVLINVGGTVVVTV</sequence>
<keyword evidence="2" id="KW-1185">Reference proteome</keyword>
<dbReference type="HOGENOM" id="CLU_2147329_0_0_1"/>
<organism evidence="1 2">
    <name type="scientific">Sclerotinia borealis (strain F-4128)</name>
    <dbReference type="NCBI Taxonomy" id="1432307"/>
    <lineage>
        <taxon>Eukaryota</taxon>
        <taxon>Fungi</taxon>
        <taxon>Dikarya</taxon>
        <taxon>Ascomycota</taxon>
        <taxon>Pezizomycotina</taxon>
        <taxon>Leotiomycetes</taxon>
        <taxon>Helotiales</taxon>
        <taxon>Sclerotiniaceae</taxon>
        <taxon>Sclerotinia</taxon>
    </lineage>
</organism>
<dbReference type="AlphaFoldDB" id="W9CF10"/>
<dbReference type="EMBL" id="AYSA01000245">
    <property type="protein sequence ID" value="ESZ94446.1"/>
    <property type="molecule type" value="Genomic_DNA"/>
</dbReference>
<accession>W9CF10</accession>
<protein>
    <submittedName>
        <fullName evidence="1">Uncharacterized protein</fullName>
    </submittedName>
</protein>
<evidence type="ECO:0000313" key="1">
    <source>
        <dbReference type="EMBL" id="ESZ94446.1"/>
    </source>
</evidence>
<reference evidence="1 2" key="1">
    <citation type="journal article" date="2014" name="Genome Announc.">
        <title>Draft genome sequence of Sclerotinia borealis, a psychrophilic plant pathogenic fungus.</title>
        <authorList>
            <person name="Mardanov A.V."/>
            <person name="Beletsky A.V."/>
            <person name="Kadnikov V.V."/>
            <person name="Ignatov A.N."/>
            <person name="Ravin N.V."/>
        </authorList>
    </citation>
    <scope>NUCLEOTIDE SEQUENCE [LARGE SCALE GENOMIC DNA]</scope>
    <source>
        <strain evidence="2">F-4157</strain>
    </source>
</reference>
<name>W9CF10_SCLBF</name>
<gene>
    <name evidence="1" type="ORF">SBOR_5164</name>
</gene>